<protein>
    <submittedName>
        <fullName evidence="3">Leucine-rich repeat protein</fullName>
    </submittedName>
</protein>
<feature type="chain" id="PRO_5025539907" evidence="2">
    <location>
        <begin position="27"/>
        <end position="533"/>
    </location>
</feature>
<keyword evidence="2" id="KW-0732">Signal</keyword>
<dbReference type="InterPro" id="IPR026906">
    <property type="entry name" value="LRR_5"/>
</dbReference>
<dbReference type="Pfam" id="PF13306">
    <property type="entry name" value="LRR_5"/>
    <property type="match status" value="3"/>
</dbReference>
<proteinExistence type="predicted"/>
<dbReference type="InterPro" id="IPR053139">
    <property type="entry name" value="Surface_bspA-like"/>
</dbReference>
<dbReference type="PANTHER" id="PTHR45661:SF3">
    <property type="entry name" value="IG-LIKE DOMAIN-CONTAINING PROTEIN"/>
    <property type="match status" value="1"/>
</dbReference>
<comment type="caution">
    <text evidence="3">The sequence shown here is derived from an EMBL/GenBank/DDBJ whole genome shotgun (WGS) entry which is preliminary data.</text>
</comment>
<evidence type="ECO:0000256" key="2">
    <source>
        <dbReference type="SAM" id="SignalP"/>
    </source>
</evidence>
<dbReference type="RefSeq" id="WP_160331853.1">
    <property type="nucleotide sequence ID" value="NZ_WMLC01000080.1"/>
</dbReference>
<dbReference type="EMBL" id="WMLC01000080">
    <property type="protein sequence ID" value="MTH76080.1"/>
    <property type="molecule type" value="Genomic_DNA"/>
</dbReference>
<dbReference type="PROSITE" id="PS51257">
    <property type="entry name" value="PROKAR_LIPOPROTEIN"/>
    <property type="match status" value="1"/>
</dbReference>
<dbReference type="SUPFAM" id="SSF52058">
    <property type="entry name" value="L domain-like"/>
    <property type="match status" value="2"/>
</dbReference>
<dbReference type="PANTHER" id="PTHR45661">
    <property type="entry name" value="SURFACE ANTIGEN"/>
    <property type="match status" value="1"/>
</dbReference>
<feature type="region of interest" description="Disordered" evidence="1">
    <location>
        <begin position="36"/>
        <end position="86"/>
    </location>
</feature>
<accession>A0A6A8PZG8</accession>
<name>A0A6A8PZG8_METHO</name>
<sequence length="533" mass="59387">MKNKKNSKIWLILSSISALTAILPLAAISCDHKVKQNSKENNEDLKPDQNKPEPKPENTTKEEDSKPDGNKPEPKPKPENPTKEEDLLNFRKNFKFELTKSNTWKITKYIGNDSEVTIPKKYQGKNITEIGERAFYGRIYLWEVILNEGLEKIGAGAFSNTNIKSITIPGSVKEIGAEAFDFSIISYISINSNNKNFEIKDNFFIDKNNKKILAYLDKKATKVTIPDSVKEIGKGAFSNCENLEEVSLNEGLEKIGDGAFSSTKIESITIPGSIKEIGEGALSFWDIRSISINSNNKNFETEDNFFMDKNNKKILAYLDKEATKVTIPDSVKEICKGAFYGCKNLKEVILNEGLEKIGAEAFKYTNIESITIPGSVKEIDVEAFRHTNIKSITIPNSVKEIGERAFSNCENLEEVSLNEGLEKIGAKAFYHTSIESITIPGSVKEIDESTLSGCENLGEVVLNEGLERIGDYAFRYAKILSITIPGSVKEIGVDAFLGCWYLKEAIYKGDASNINWENTGIDKTKIKIISSNN</sequence>
<evidence type="ECO:0000313" key="3">
    <source>
        <dbReference type="EMBL" id="MTH76080.1"/>
    </source>
</evidence>
<reference evidence="3" key="1">
    <citation type="submission" date="2019-11" db="EMBL/GenBank/DDBJ databases">
        <title>Draft genome sequence of Mycoplasma hominis strain MH-1.</title>
        <authorList>
            <person name="Ruan Z."/>
            <person name="Zhang J."/>
            <person name="Xie X."/>
        </authorList>
    </citation>
    <scope>NUCLEOTIDE SEQUENCE</scope>
    <source>
        <strain evidence="3">MH-1</strain>
    </source>
</reference>
<dbReference type="Gene3D" id="3.80.10.10">
    <property type="entry name" value="Ribonuclease Inhibitor"/>
    <property type="match status" value="3"/>
</dbReference>
<evidence type="ECO:0000256" key="1">
    <source>
        <dbReference type="SAM" id="MobiDB-lite"/>
    </source>
</evidence>
<gene>
    <name evidence="3" type="ORF">GLX26_03100</name>
</gene>
<feature type="signal peptide" evidence="2">
    <location>
        <begin position="1"/>
        <end position="26"/>
    </location>
</feature>
<dbReference type="AlphaFoldDB" id="A0A6A8PZG8"/>
<dbReference type="InterPro" id="IPR032675">
    <property type="entry name" value="LRR_dom_sf"/>
</dbReference>
<organism evidence="3">
    <name type="scientific">Metamycoplasma hominis</name>
    <name type="common">Mycoplasma hominis</name>
    <dbReference type="NCBI Taxonomy" id="2098"/>
    <lineage>
        <taxon>Bacteria</taxon>
        <taxon>Bacillati</taxon>
        <taxon>Mycoplasmatota</taxon>
        <taxon>Mycoplasmoidales</taxon>
        <taxon>Metamycoplasmataceae</taxon>
        <taxon>Metamycoplasma</taxon>
    </lineage>
</organism>